<sequence length="166" mass="18328">MPLHEPEVLDVLLAYGDDPVMFPAVLALLPECGIDGLGRQLITSRTTELLENHKKATPKADIPVPVGRRPTSLRQLSMRQENENWHCIRWPNPWLRNQDEVITEPWNQLEPSGRLGQVQGAVAAEGGCGSAVRIPLMLPYEMDQVNINKSCVTRLSKGNGGANRGC</sequence>
<gene>
    <name evidence="1" type="ORF">Nepgr_020716</name>
</gene>
<proteinExistence type="predicted"/>
<keyword evidence="2" id="KW-1185">Reference proteome</keyword>
<accession>A0AAD3SVS4</accession>
<name>A0AAD3SVS4_NEPGR</name>
<evidence type="ECO:0000313" key="1">
    <source>
        <dbReference type="EMBL" id="GMH18875.1"/>
    </source>
</evidence>
<protein>
    <submittedName>
        <fullName evidence="1">Uncharacterized protein</fullName>
    </submittedName>
</protein>
<dbReference type="AlphaFoldDB" id="A0AAD3SVS4"/>
<organism evidence="1 2">
    <name type="scientific">Nepenthes gracilis</name>
    <name type="common">Slender pitcher plant</name>
    <dbReference type="NCBI Taxonomy" id="150966"/>
    <lineage>
        <taxon>Eukaryota</taxon>
        <taxon>Viridiplantae</taxon>
        <taxon>Streptophyta</taxon>
        <taxon>Embryophyta</taxon>
        <taxon>Tracheophyta</taxon>
        <taxon>Spermatophyta</taxon>
        <taxon>Magnoliopsida</taxon>
        <taxon>eudicotyledons</taxon>
        <taxon>Gunneridae</taxon>
        <taxon>Pentapetalae</taxon>
        <taxon>Caryophyllales</taxon>
        <taxon>Nepenthaceae</taxon>
        <taxon>Nepenthes</taxon>
    </lineage>
</organism>
<dbReference type="Proteomes" id="UP001279734">
    <property type="component" value="Unassembled WGS sequence"/>
</dbReference>
<evidence type="ECO:0000313" key="2">
    <source>
        <dbReference type="Proteomes" id="UP001279734"/>
    </source>
</evidence>
<reference evidence="1" key="1">
    <citation type="submission" date="2023-05" db="EMBL/GenBank/DDBJ databases">
        <title>Nepenthes gracilis genome sequencing.</title>
        <authorList>
            <person name="Fukushima K."/>
        </authorList>
    </citation>
    <scope>NUCLEOTIDE SEQUENCE</scope>
    <source>
        <strain evidence="1">SING2019-196</strain>
    </source>
</reference>
<comment type="caution">
    <text evidence="1">The sequence shown here is derived from an EMBL/GenBank/DDBJ whole genome shotgun (WGS) entry which is preliminary data.</text>
</comment>
<dbReference type="EMBL" id="BSYO01000019">
    <property type="protein sequence ID" value="GMH18875.1"/>
    <property type="molecule type" value="Genomic_DNA"/>
</dbReference>